<dbReference type="Pfam" id="PF08308">
    <property type="entry name" value="PEGA"/>
    <property type="match status" value="2"/>
</dbReference>
<evidence type="ECO:0000313" key="3">
    <source>
        <dbReference type="EMBL" id="QJA99282.1"/>
    </source>
</evidence>
<proteinExistence type="predicted"/>
<feature type="coiled-coil region" evidence="1">
    <location>
        <begin position="647"/>
        <end position="674"/>
    </location>
</feature>
<gene>
    <name evidence="3" type="ORF">MM171A01224_0005</name>
</gene>
<sequence>MVVPTKICGANQARVAVIATYAGGVVPVQGASVTLYLGSPIPFAPMDMVPLFTDSLGMAQACIDLGLWGAARYVEAWIQKGDVDFGSGIFARHKISSTQARKEGTIFTIIALTPPCKLPQIYNFLTGKCETPVVVPLPCLGSIKITEPNWTDLISKPSLPGTIPVPFTITAGSGAEIPGSIPIDIFVDDIRASYLSGKPGDNSIDILSIIKTKLGVAGLSKEHRISIVAKPADPKCNIPAKGFTLPRLLPPCSGVINIGEFEDLTQIISKPSLPGSIPVPVTVTGKSLPASMNLSILVDGTEKLTKTLYRDSSVNIDILSLIRSLGTAALKDTHKIDIKSKVPDCDILPAFINVPALVKDVIEFLKGLIKIPSIPKPAKIAYPINISIDGILVGGPPISKEVDPGTHNITVELKGMANIYRKVYVESGETVTITDIAFIEEVVKEVCEIGDKQTTPCPDGTVVVTAICEKDPITGINRFVPTYKTCPIIPPKELCEIGQERKIGCPDGTEIVIEKCEKDPTTGRNRWMPTGNACPPLEMGKVVKILTYPAGAALEAFDGQDVTVTASVVCGLTLSTGETATFEVDGVQAAQGTTSSGTVSFKWKATPEPSRTHKLCVSVPKSSQCPKYGSAKDCKTITVSRIIPGIEEQLKKEREEYAKNIEALREERERIRQMIQPAISVVPTAPVIPTPFVPTIPTIPTVPTVPTVPGPEVPKQGKISIPSVEILPGVAFPVIIYIDGERIGSPPVMLDVDPGTHTVRIELKGFTPISKKINVIAGDTTVLTGLRF</sequence>
<evidence type="ECO:0000259" key="2">
    <source>
        <dbReference type="Pfam" id="PF08308"/>
    </source>
</evidence>
<feature type="domain" description="PEGA" evidence="2">
    <location>
        <begin position="385"/>
        <end position="434"/>
    </location>
</feature>
<organism evidence="3">
    <name type="scientific">viral metagenome</name>
    <dbReference type="NCBI Taxonomy" id="1070528"/>
    <lineage>
        <taxon>unclassified sequences</taxon>
        <taxon>metagenomes</taxon>
        <taxon>organismal metagenomes</taxon>
    </lineage>
</organism>
<name>A0A6M3M0G5_9ZZZZ</name>
<feature type="domain" description="PEGA" evidence="2">
    <location>
        <begin position="736"/>
        <end position="783"/>
    </location>
</feature>
<evidence type="ECO:0000256" key="1">
    <source>
        <dbReference type="SAM" id="Coils"/>
    </source>
</evidence>
<keyword evidence="1" id="KW-0175">Coiled coil</keyword>
<protein>
    <recommendedName>
        <fullName evidence="2">PEGA domain-containing protein</fullName>
    </recommendedName>
</protein>
<dbReference type="EMBL" id="MT143640">
    <property type="protein sequence ID" value="QJA99282.1"/>
    <property type="molecule type" value="Genomic_DNA"/>
</dbReference>
<reference evidence="3" key="1">
    <citation type="submission" date="2020-03" db="EMBL/GenBank/DDBJ databases">
        <title>The deep terrestrial virosphere.</title>
        <authorList>
            <person name="Holmfeldt K."/>
            <person name="Nilsson E."/>
            <person name="Simone D."/>
            <person name="Lopez-Fernandez M."/>
            <person name="Wu X."/>
            <person name="de Brujin I."/>
            <person name="Lundin D."/>
            <person name="Andersson A."/>
            <person name="Bertilsson S."/>
            <person name="Dopson M."/>
        </authorList>
    </citation>
    <scope>NUCLEOTIDE SEQUENCE</scope>
    <source>
        <strain evidence="3">MM171A01224</strain>
    </source>
</reference>
<dbReference type="InterPro" id="IPR013229">
    <property type="entry name" value="PEGA"/>
</dbReference>
<accession>A0A6M3M0G5</accession>
<dbReference type="AlphaFoldDB" id="A0A6M3M0G5"/>